<keyword evidence="3" id="KW-0285">Flavoprotein</keyword>
<sequence length="809" mass="88438">MQQVYSQGLMIGLGVAFIVLPTIFVGLRLWARYLKVKSLQADDYLCLGALAIGIVCSALQLYAAIGGQLGQHQVVDPNGQPILDDPRFLVYENTKFAVNILSVVGLGLVKASILIFYKNIFSVRPFRIAVYVMLGIVIAWTVSYFFANLFTCYPITSLIEPFYGNKCIDAVPMWLSVVATDLIVDVGILIMPVPMVLRLQLPWRERLGVLGMFSLGATVCAISATRLATLVQIAAEFQYHYNDETYYTSPVFYWTNIEMAIAVVSACLPTLRPIWLHFYPRHPKPSIHSFSLGSRQTNKYTEVSGIGMKPLYNSSPSSSDFCRQLSAMKLVHLLSSFFALAECAFADTTGNVVHLAARQLSADLSLSLSRDSLISVEAPPRWSSFKAPHPAVVVNVGNELDVALTVQYCTLKGIPFLAQNGGNGWATTFDLGQNGVLINLARLNQVVFNADKTRATIGGGSSINNTISKAYAAGALIGTGNCNCVGTLGAMLGGGFGNLMGLHGFGVDNIVSIRVVTADGLLRDVTAASDPDLFWGLRGAGPNLGIVTSAVIKSYPASQSDMQAWTGPLIFSTDKLEAVVQAIQDIDLRPEMNVFLYFISGGPPKNEPVIMVVPFLHKGSPESGRSAFARLYALKPVADNTAIIPYIKWNSGGDIFCQRGARKPSYSAGFQKMVPKVWRQIWDKYVEFQKQPTAQSSVILLEAYSLTKARSVDAHSASFPHRNVNFNAVAIPWYSDTALDGSAQAFGRAVRDLWRGADELRRNSTYVNFAHGDEALEVVYGDNLARLQSVKAKFDPKNSFNQWFDVNKK</sequence>
<keyword evidence="4" id="KW-0274">FAD</keyword>
<dbReference type="Pfam" id="PF01565">
    <property type="entry name" value="FAD_binding_4"/>
    <property type="match status" value="1"/>
</dbReference>
<comment type="similarity">
    <text evidence="2">Belongs to the oxygen-dependent FAD-linked oxidoreductase family.</text>
</comment>
<dbReference type="InterPro" id="IPR049326">
    <property type="entry name" value="Rhodopsin_dom_fungi"/>
</dbReference>
<evidence type="ECO:0000256" key="2">
    <source>
        <dbReference type="ARBA" id="ARBA00005466"/>
    </source>
</evidence>
<name>A0A179F141_METCM</name>
<dbReference type="KEGG" id="pchm:VFPPC_16891"/>
<keyword evidence="5" id="KW-0560">Oxidoreductase</keyword>
<dbReference type="PANTHER" id="PTHR42973:SF39">
    <property type="entry name" value="FAD-BINDING PCMH-TYPE DOMAIN-CONTAINING PROTEIN"/>
    <property type="match status" value="1"/>
</dbReference>
<dbReference type="GO" id="GO:0071949">
    <property type="term" value="F:FAD binding"/>
    <property type="evidence" value="ECO:0007669"/>
    <property type="project" value="InterPro"/>
</dbReference>
<evidence type="ECO:0000313" key="9">
    <source>
        <dbReference type="Proteomes" id="UP000078397"/>
    </source>
</evidence>
<feature type="transmembrane region" description="Helical" evidence="6">
    <location>
        <begin position="129"/>
        <end position="151"/>
    </location>
</feature>
<feature type="transmembrane region" description="Helical" evidence="6">
    <location>
        <begin position="6"/>
        <end position="31"/>
    </location>
</feature>
<dbReference type="PANTHER" id="PTHR42973">
    <property type="entry name" value="BINDING OXIDOREDUCTASE, PUTATIVE (AFU_ORTHOLOGUE AFUA_1G17690)-RELATED"/>
    <property type="match status" value="1"/>
</dbReference>
<dbReference type="STRING" id="1380566.A0A179F141"/>
<keyword evidence="6" id="KW-0812">Transmembrane</keyword>
<feature type="transmembrane region" description="Helical" evidence="6">
    <location>
        <begin position="171"/>
        <end position="197"/>
    </location>
</feature>
<proteinExistence type="inferred from homology"/>
<reference evidence="8 9" key="1">
    <citation type="journal article" date="2016" name="PLoS Pathog.">
        <title>Biosynthesis of antibiotic leucinostatins in bio-control fungus Purpureocillium lilacinum and their inhibition on phytophthora revealed by genome mining.</title>
        <authorList>
            <person name="Wang G."/>
            <person name="Liu Z."/>
            <person name="Lin R."/>
            <person name="Li E."/>
            <person name="Mao Z."/>
            <person name="Ling J."/>
            <person name="Yang Y."/>
            <person name="Yin W.B."/>
            <person name="Xie B."/>
        </authorList>
    </citation>
    <scope>NUCLEOTIDE SEQUENCE [LARGE SCALE GENOMIC DNA]</scope>
    <source>
        <strain evidence="8">170</strain>
    </source>
</reference>
<keyword evidence="6" id="KW-1133">Transmembrane helix</keyword>
<dbReference type="Pfam" id="PF20684">
    <property type="entry name" value="Fung_rhodopsin"/>
    <property type="match status" value="1"/>
</dbReference>
<evidence type="ECO:0000256" key="1">
    <source>
        <dbReference type="ARBA" id="ARBA00001974"/>
    </source>
</evidence>
<gene>
    <name evidence="8" type="ORF">VFPPC_16891</name>
</gene>
<organism evidence="8 9">
    <name type="scientific">Pochonia chlamydosporia 170</name>
    <dbReference type="NCBI Taxonomy" id="1380566"/>
    <lineage>
        <taxon>Eukaryota</taxon>
        <taxon>Fungi</taxon>
        <taxon>Dikarya</taxon>
        <taxon>Ascomycota</taxon>
        <taxon>Pezizomycotina</taxon>
        <taxon>Sordariomycetes</taxon>
        <taxon>Hypocreomycetidae</taxon>
        <taxon>Hypocreales</taxon>
        <taxon>Clavicipitaceae</taxon>
        <taxon>Pochonia</taxon>
    </lineage>
</organism>
<dbReference type="InterPro" id="IPR036318">
    <property type="entry name" value="FAD-bd_PCMH-like_sf"/>
</dbReference>
<dbReference type="InterPro" id="IPR006094">
    <property type="entry name" value="Oxid_FAD_bind_N"/>
</dbReference>
<evidence type="ECO:0000259" key="7">
    <source>
        <dbReference type="PROSITE" id="PS51387"/>
    </source>
</evidence>
<dbReference type="SUPFAM" id="SSF56176">
    <property type="entry name" value="FAD-binding/transporter-associated domain-like"/>
    <property type="match status" value="1"/>
</dbReference>
<dbReference type="Gene3D" id="3.30.465.10">
    <property type="match status" value="1"/>
</dbReference>
<dbReference type="Proteomes" id="UP000078397">
    <property type="component" value="Unassembled WGS sequence"/>
</dbReference>
<protein>
    <submittedName>
        <fullName evidence="8">FAD binding domain-containing protein</fullName>
    </submittedName>
</protein>
<accession>A0A179F141</accession>
<dbReference type="Pfam" id="PF08031">
    <property type="entry name" value="BBE"/>
    <property type="match status" value="1"/>
</dbReference>
<dbReference type="EMBL" id="LSBJ02000010">
    <property type="protein sequence ID" value="OAQ59174.1"/>
    <property type="molecule type" value="Genomic_DNA"/>
</dbReference>
<feature type="transmembrane region" description="Helical" evidence="6">
    <location>
        <begin position="43"/>
        <end position="65"/>
    </location>
</feature>
<evidence type="ECO:0000256" key="3">
    <source>
        <dbReference type="ARBA" id="ARBA00022630"/>
    </source>
</evidence>
<dbReference type="AlphaFoldDB" id="A0A179F141"/>
<dbReference type="InterPro" id="IPR016167">
    <property type="entry name" value="FAD-bd_PCMH_sub1"/>
</dbReference>
<dbReference type="InterPro" id="IPR016166">
    <property type="entry name" value="FAD-bd_PCMH"/>
</dbReference>
<comment type="caution">
    <text evidence="8">The sequence shown here is derived from an EMBL/GenBank/DDBJ whole genome shotgun (WGS) entry which is preliminary data.</text>
</comment>
<dbReference type="GO" id="GO:0016491">
    <property type="term" value="F:oxidoreductase activity"/>
    <property type="evidence" value="ECO:0007669"/>
    <property type="project" value="UniProtKB-KW"/>
</dbReference>
<dbReference type="GeneID" id="28858638"/>
<dbReference type="InterPro" id="IPR016169">
    <property type="entry name" value="FAD-bd_PCMH_sub2"/>
</dbReference>
<dbReference type="PROSITE" id="PS51387">
    <property type="entry name" value="FAD_PCMH"/>
    <property type="match status" value="1"/>
</dbReference>
<keyword evidence="9" id="KW-1185">Reference proteome</keyword>
<evidence type="ECO:0000256" key="5">
    <source>
        <dbReference type="ARBA" id="ARBA00023002"/>
    </source>
</evidence>
<feature type="domain" description="FAD-binding PCMH-type" evidence="7">
    <location>
        <begin position="386"/>
        <end position="557"/>
    </location>
</feature>
<evidence type="ECO:0000256" key="6">
    <source>
        <dbReference type="SAM" id="Phobius"/>
    </source>
</evidence>
<evidence type="ECO:0000256" key="4">
    <source>
        <dbReference type="ARBA" id="ARBA00022827"/>
    </source>
</evidence>
<evidence type="ECO:0000313" key="8">
    <source>
        <dbReference type="EMBL" id="OAQ59174.1"/>
    </source>
</evidence>
<dbReference type="OrthoDB" id="4934472at2759"/>
<dbReference type="Gene3D" id="3.40.462.20">
    <property type="match status" value="1"/>
</dbReference>
<dbReference type="RefSeq" id="XP_018137229.1">
    <property type="nucleotide sequence ID" value="XM_018294644.1"/>
</dbReference>
<dbReference type="InterPro" id="IPR050416">
    <property type="entry name" value="FAD-linked_Oxidoreductase"/>
</dbReference>
<comment type="cofactor">
    <cofactor evidence="1">
        <name>FAD</name>
        <dbReference type="ChEBI" id="CHEBI:57692"/>
    </cofactor>
</comment>
<dbReference type="InterPro" id="IPR012951">
    <property type="entry name" value="BBE"/>
</dbReference>
<feature type="transmembrane region" description="Helical" evidence="6">
    <location>
        <begin position="96"/>
        <end position="117"/>
    </location>
</feature>
<keyword evidence="6" id="KW-0472">Membrane</keyword>
<feature type="transmembrane region" description="Helical" evidence="6">
    <location>
        <begin position="209"/>
        <end position="231"/>
    </location>
</feature>
<dbReference type="Gene3D" id="3.30.43.10">
    <property type="entry name" value="Uridine Diphospho-n-acetylenolpyruvylglucosamine Reductase, domain 2"/>
    <property type="match status" value="1"/>
</dbReference>